<evidence type="ECO:0000313" key="3">
    <source>
        <dbReference type="EMBL" id="MFC6041479.1"/>
    </source>
</evidence>
<feature type="domain" description="Transcription regulator PadR C-terminal" evidence="2">
    <location>
        <begin position="91"/>
        <end position="167"/>
    </location>
</feature>
<keyword evidence="4" id="KW-1185">Reference proteome</keyword>
<dbReference type="Pfam" id="PF10400">
    <property type="entry name" value="Vir_act_alpha_C"/>
    <property type="match status" value="1"/>
</dbReference>
<dbReference type="PANTHER" id="PTHR43252:SF6">
    <property type="entry name" value="NEGATIVE TRANSCRIPTION REGULATOR PADR"/>
    <property type="match status" value="1"/>
</dbReference>
<name>A0ABW1LCQ6_9ACTN</name>
<dbReference type="Pfam" id="PF03551">
    <property type="entry name" value="PadR"/>
    <property type="match status" value="1"/>
</dbReference>
<protein>
    <submittedName>
        <fullName evidence="3">PadR family transcriptional regulator</fullName>
    </submittedName>
</protein>
<comment type="caution">
    <text evidence="3">The sequence shown here is derived from an EMBL/GenBank/DDBJ whole genome shotgun (WGS) entry which is preliminary data.</text>
</comment>
<proteinExistence type="predicted"/>
<reference evidence="4" key="1">
    <citation type="journal article" date="2019" name="Int. J. Syst. Evol. Microbiol.">
        <title>The Global Catalogue of Microorganisms (GCM) 10K type strain sequencing project: providing services to taxonomists for standard genome sequencing and annotation.</title>
        <authorList>
            <consortium name="The Broad Institute Genomics Platform"/>
            <consortium name="The Broad Institute Genome Sequencing Center for Infectious Disease"/>
            <person name="Wu L."/>
            <person name="Ma J."/>
        </authorList>
    </citation>
    <scope>NUCLEOTIDE SEQUENCE [LARGE SCALE GENOMIC DNA]</scope>
    <source>
        <strain evidence="4">CCUG 54522</strain>
    </source>
</reference>
<dbReference type="PANTHER" id="PTHR43252">
    <property type="entry name" value="TRANSCRIPTIONAL REGULATOR YQJI"/>
    <property type="match status" value="1"/>
</dbReference>
<gene>
    <name evidence="3" type="ORF">ACFPYL_00235</name>
</gene>
<accession>A0ABW1LCQ6</accession>
<organism evidence="3 4">
    <name type="scientific">Nocardioides hankookensis</name>
    <dbReference type="NCBI Taxonomy" id="443157"/>
    <lineage>
        <taxon>Bacteria</taxon>
        <taxon>Bacillati</taxon>
        <taxon>Actinomycetota</taxon>
        <taxon>Actinomycetes</taxon>
        <taxon>Propionibacteriales</taxon>
        <taxon>Nocardioidaceae</taxon>
        <taxon>Nocardioides</taxon>
    </lineage>
</organism>
<dbReference type="InterPro" id="IPR036388">
    <property type="entry name" value="WH-like_DNA-bd_sf"/>
</dbReference>
<feature type="domain" description="Transcription regulator PadR N-terminal" evidence="1">
    <location>
        <begin position="7"/>
        <end position="77"/>
    </location>
</feature>
<dbReference type="EMBL" id="JBHSRJ010000001">
    <property type="protein sequence ID" value="MFC6041479.1"/>
    <property type="molecule type" value="Genomic_DNA"/>
</dbReference>
<dbReference type="InterPro" id="IPR036390">
    <property type="entry name" value="WH_DNA-bd_sf"/>
</dbReference>
<dbReference type="SUPFAM" id="SSF46785">
    <property type="entry name" value="Winged helix' DNA-binding domain"/>
    <property type="match status" value="1"/>
</dbReference>
<dbReference type="Proteomes" id="UP001596135">
    <property type="component" value="Unassembled WGS sequence"/>
</dbReference>
<evidence type="ECO:0000259" key="1">
    <source>
        <dbReference type="Pfam" id="PF03551"/>
    </source>
</evidence>
<dbReference type="Gene3D" id="1.10.10.10">
    <property type="entry name" value="Winged helix-like DNA-binding domain superfamily/Winged helix DNA-binding domain"/>
    <property type="match status" value="1"/>
</dbReference>
<dbReference type="InterPro" id="IPR005149">
    <property type="entry name" value="Tscrpt_reg_PadR_N"/>
</dbReference>
<dbReference type="RefSeq" id="WP_379149173.1">
    <property type="nucleotide sequence ID" value="NZ_JBHSRJ010000001.1"/>
</dbReference>
<evidence type="ECO:0000313" key="4">
    <source>
        <dbReference type="Proteomes" id="UP001596135"/>
    </source>
</evidence>
<dbReference type="InterPro" id="IPR018309">
    <property type="entry name" value="Tscrpt_reg_PadR_C"/>
</dbReference>
<sequence>MSVKQALLALLEEGPRYGYQLRAQFEQRTGATWPLNVGQVYTTLTRLERDGLVVGAGADGEGHVVYRITDEGRDAVAAWFTTPVERTQPPRDELAIKLALAVTVPGVDVATVIQQQRSATMSALQDYTRLKRQAEGGELSWSLVLDSLVFAAEAEIRWLDHCEARLRRAQLERPETLLEEILADEADEEARR</sequence>
<evidence type="ECO:0000259" key="2">
    <source>
        <dbReference type="Pfam" id="PF10400"/>
    </source>
</evidence>